<dbReference type="EC" id="6.1.1.20" evidence="15"/>
<dbReference type="InterPro" id="IPR041616">
    <property type="entry name" value="PheRS_beta_core"/>
</dbReference>
<dbReference type="InterPro" id="IPR009061">
    <property type="entry name" value="DNA-bd_dom_put_sf"/>
</dbReference>
<evidence type="ECO:0000256" key="14">
    <source>
        <dbReference type="ARBA" id="ARBA00049255"/>
    </source>
</evidence>
<keyword evidence="5 16" id="KW-0820">tRNA-binding</keyword>
<dbReference type="GO" id="GO:0000287">
    <property type="term" value="F:magnesium ion binding"/>
    <property type="evidence" value="ECO:0007669"/>
    <property type="project" value="UniProtKB-UniRule"/>
</dbReference>
<feature type="binding site" evidence="15">
    <location>
        <position position="470"/>
    </location>
    <ligand>
        <name>Mg(2+)</name>
        <dbReference type="ChEBI" id="CHEBI:18420"/>
        <note>shared with alpha subunit</note>
    </ligand>
</feature>
<feature type="domain" description="B5" evidence="19">
    <location>
        <begin position="410"/>
        <end position="486"/>
    </location>
</feature>
<dbReference type="Gene3D" id="2.40.50.140">
    <property type="entry name" value="Nucleic acid-binding proteins"/>
    <property type="match status" value="1"/>
</dbReference>
<dbReference type="GO" id="GO:0009328">
    <property type="term" value="C:phenylalanine-tRNA ligase complex"/>
    <property type="evidence" value="ECO:0007669"/>
    <property type="project" value="TreeGrafter"/>
</dbReference>
<feature type="binding site" evidence="15">
    <location>
        <position position="473"/>
    </location>
    <ligand>
        <name>Mg(2+)</name>
        <dbReference type="ChEBI" id="CHEBI:18420"/>
        <note>shared with alpha subunit</note>
    </ligand>
</feature>
<evidence type="ECO:0000256" key="3">
    <source>
        <dbReference type="ARBA" id="ARBA00011209"/>
    </source>
</evidence>
<dbReference type="SUPFAM" id="SSF54991">
    <property type="entry name" value="Anticodon-binding domain of PheRS"/>
    <property type="match status" value="1"/>
</dbReference>
<evidence type="ECO:0000256" key="6">
    <source>
        <dbReference type="ARBA" id="ARBA00022598"/>
    </source>
</evidence>
<evidence type="ECO:0000256" key="12">
    <source>
        <dbReference type="ARBA" id="ARBA00022917"/>
    </source>
</evidence>
<reference evidence="20 21" key="1">
    <citation type="submission" date="2018-03" db="EMBL/GenBank/DDBJ databases">
        <title>Genomic Encyclopedia of Archaeal and Bacterial Type Strains, Phase II (KMG-II): from individual species to whole genera.</title>
        <authorList>
            <person name="Goeker M."/>
        </authorList>
    </citation>
    <scope>NUCLEOTIDE SEQUENCE [LARGE SCALE GENOMIC DNA]</scope>
    <source>
        <strain evidence="20 21">DSM 100346</strain>
    </source>
</reference>
<dbReference type="Gene3D" id="3.30.930.10">
    <property type="entry name" value="Bira Bifunctional Protein, Domain 2"/>
    <property type="match status" value="1"/>
</dbReference>
<dbReference type="Pfam" id="PF17759">
    <property type="entry name" value="tRNA_synthFbeta"/>
    <property type="match status" value="1"/>
</dbReference>
<dbReference type="InterPro" id="IPR005146">
    <property type="entry name" value="B3/B4_tRNA-bd"/>
</dbReference>
<proteinExistence type="inferred from homology"/>
<evidence type="ECO:0000256" key="9">
    <source>
        <dbReference type="ARBA" id="ARBA00022840"/>
    </source>
</evidence>
<comment type="subunit">
    <text evidence="3 15">Tetramer of two alpha and two beta subunits.</text>
</comment>
<dbReference type="Gene3D" id="3.50.40.10">
    <property type="entry name" value="Phenylalanyl-trna Synthetase, Chain B, domain 3"/>
    <property type="match status" value="1"/>
</dbReference>
<feature type="domain" description="FDX-ACB" evidence="18">
    <location>
        <begin position="711"/>
        <end position="803"/>
    </location>
</feature>
<dbReference type="CDD" id="cd00769">
    <property type="entry name" value="PheRS_beta_core"/>
    <property type="match status" value="1"/>
</dbReference>
<evidence type="ECO:0000259" key="19">
    <source>
        <dbReference type="PROSITE" id="PS51483"/>
    </source>
</evidence>
<gene>
    <name evidence="15" type="primary">pheT</name>
    <name evidence="20" type="ORF">CLV98_104391</name>
</gene>
<evidence type="ECO:0000256" key="5">
    <source>
        <dbReference type="ARBA" id="ARBA00022555"/>
    </source>
</evidence>
<dbReference type="SUPFAM" id="SSF46955">
    <property type="entry name" value="Putative DNA-binding domain"/>
    <property type="match status" value="1"/>
</dbReference>
<evidence type="ECO:0000256" key="15">
    <source>
        <dbReference type="HAMAP-Rule" id="MF_00283"/>
    </source>
</evidence>
<dbReference type="GO" id="GO:0006432">
    <property type="term" value="P:phenylalanyl-tRNA aminoacylation"/>
    <property type="evidence" value="ECO:0007669"/>
    <property type="project" value="UniProtKB-UniRule"/>
</dbReference>
<dbReference type="AlphaFoldDB" id="A0A316ALU0"/>
<dbReference type="SUPFAM" id="SSF50249">
    <property type="entry name" value="Nucleic acid-binding proteins"/>
    <property type="match status" value="1"/>
</dbReference>
<dbReference type="EMBL" id="QGDT01000004">
    <property type="protein sequence ID" value="PWJ58531.1"/>
    <property type="molecule type" value="Genomic_DNA"/>
</dbReference>
<keyword evidence="9 15" id="KW-0067">ATP-binding</keyword>
<dbReference type="Pfam" id="PF03147">
    <property type="entry name" value="FDX-ACB"/>
    <property type="match status" value="1"/>
</dbReference>
<evidence type="ECO:0000256" key="10">
    <source>
        <dbReference type="ARBA" id="ARBA00022842"/>
    </source>
</evidence>
<evidence type="ECO:0000313" key="21">
    <source>
        <dbReference type="Proteomes" id="UP000245880"/>
    </source>
</evidence>
<dbReference type="InterPro" id="IPR045864">
    <property type="entry name" value="aa-tRNA-synth_II/BPL/LPL"/>
</dbReference>
<comment type="catalytic activity">
    <reaction evidence="14 15">
        <text>tRNA(Phe) + L-phenylalanine + ATP = L-phenylalanyl-tRNA(Phe) + AMP + diphosphate + H(+)</text>
        <dbReference type="Rhea" id="RHEA:19413"/>
        <dbReference type="Rhea" id="RHEA-COMP:9668"/>
        <dbReference type="Rhea" id="RHEA-COMP:9699"/>
        <dbReference type="ChEBI" id="CHEBI:15378"/>
        <dbReference type="ChEBI" id="CHEBI:30616"/>
        <dbReference type="ChEBI" id="CHEBI:33019"/>
        <dbReference type="ChEBI" id="CHEBI:58095"/>
        <dbReference type="ChEBI" id="CHEBI:78442"/>
        <dbReference type="ChEBI" id="CHEBI:78531"/>
        <dbReference type="ChEBI" id="CHEBI:456215"/>
        <dbReference type="EC" id="6.1.1.20"/>
    </reaction>
</comment>
<dbReference type="Gene3D" id="3.30.56.10">
    <property type="match status" value="2"/>
</dbReference>
<dbReference type="OrthoDB" id="9805455at2"/>
<evidence type="ECO:0000256" key="2">
    <source>
        <dbReference type="ARBA" id="ARBA00008653"/>
    </source>
</evidence>
<accession>A0A316ALU0</accession>
<dbReference type="PANTHER" id="PTHR10947:SF0">
    <property type="entry name" value="PHENYLALANINE--TRNA LIGASE BETA SUBUNIT"/>
    <property type="match status" value="1"/>
</dbReference>
<dbReference type="PROSITE" id="PS50886">
    <property type="entry name" value="TRBD"/>
    <property type="match status" value="1"/>
</dbReference>
<dbReference type="FunFam" id="3.30.70.380:FF:000001">
    <property type="entry name" value="Phenylalanine--tRNA ligase beta subunit"/>
    <property type="match status" value="1"/>
</dbReference>
<dbReference type="GO" id="GO:0004826">
    <property type="term" value="F:phenylalanine-tRNA ligase activity"/>
    <property type="evidence" value="ECO:0007669"/>
    <property type="project" value="UniProtKB-UniRule"/>
</dbReference>
<dbReference type="Pfam" id="PF03483">
    <property type="entry name" value="B3_4"/>
    <property type="match status" value="1"/>
</dbReference>
<dbReference type="RefSeq" id="WP_109674364.1">
    <property type="nucleotide sequence ID" value="NZ_QGDT01000004.1"/>
</dbReference>
<dbReference type="SUPFAM" id="SSF56037">
    <property type="entry name" value="PheT/TilS domain"/>
    <property type="match status" value="1"/>
</dbReference>
<evidence type="ECO:0000259" key="17">
    <source>
        <dbReference type="PROSITE" id="PS50886"/>
    </source>
</evidence>
<dbReference type="GO" id="GO:0005524">
    <property type="term" value="F:ATP binding"/>
    <property type="evidence" value="ECO:0007669"/>
    <property type="project" value="UniProtKB-UniRule"/>
</dbReference>
<comment type="similarity">
    <text evidence="2 15">Belongs to the phenylalanyl-tRNA synthetase beta subunit family. Type 1 subfamily.</text>
</comment>
<dbReference type="NCBIfam" id="TIGR00472">
    <property type="entry name" value="pheT_bact"/>
    <property type="match status" value="1"/>
</dbReference>
<dbReference type="Proteomes" id="UP000245880">
    <property type="component" value="Unassembled WGS sequence"/>
</dbReference>
<dbReference type="HAMAP" id="MF_00283">
    <property type="entry name" value="Phe_tRNA_synth_beta1"/>
    <property type="match status" value="1"/>
</dbReference>
<dbReference type="InterPro" id="IPR004532">
    <property type="entry name" value="Phe-tRNA-ligase_IIc_bsu_bact"/>
</dbReference>
<evidence type="ECO:0000256" key="13">
    <source>
        <dbReference type="ARBA" id="ARBA00023146"/>
    </source>
</evidence>
<feature type="domain" description="TRNA-binding" evidence="17">
    <location>
        <begin position="42"/>
        <end position="156"/>
    </location>
</feature>
<protein>
    <recommendedName>
        <fullName evidence="15">Phenylalanine--tRNA ligase beta subunit</fullName>
        <ecNumber evidence="15">6.1.1.20</ecNumber>
    </recommendedName>
    <alternativeName>
        <fullName evidence="15">Phenylalanyl-tRNA synthetase beta subunit</fullName>
        <shortName evidence="15">PheRS</shortName>
    </alternativeName>
</protein>
<evidence type="ECO:0000313" key="20">
    <source>
        <dbReference type="EMBL" id="PWJ58531.1"/>
    </source>
</evidence>
<dbReference type="GO" id="GO:0000049">
    <property type="term" value="F:tRNA binding"/>
    <property type="evidence" value="ECO:0007669"/>
    <property type="project" value="UniProtKB-UniRule"/>
</dbReference>
<dbReference type="InterPro" id="IPR002547">
    <property type="entry name" value="tRNA-bd_dom"/>
</dbReference>
<keyword evidence="7 15" id="KW-0479">Metal-binding</keyword>
<keyword evidence="6 15" id="KW-0436">Ligase</keyword>
<sequence>MKISYKWLQEFVDFKESPEEISKILTSAGLEVEGIEEIESIKGGLKNVVVGQVLTCVKHPQADRLKLTTVDTGQGSPLSIVCGAPNVAAGQKVLVATIGAELYPSGSETPLVIKKSKIRGEVSEGMICAEDELGLGQSHDGILVLPEEVEVGTPASTYLSISSDFQIEIGLTPNRADAASHLGVARDLKAALNKPLTLPNIENFTIARTDAPVAVRVENEEACPRYAGLTIKGLKVGESPEWLRQRLQTIGVRNINNVVDVTNFVLHELGQPLHAFDLAKVTGNEIIVKTLSEGTRFTTLDEQERKLAATDLMICNQSEPMCIAGVFGGLESGVTESTTDIFLESAYFSPISVRKTAQNHSLKTDSSFRFERGTDPNMPIFALKRAAMLLIEVAGGEVSSEITDLYPHPIMDFRIPVLYRHIDRLIGKELGKQTILDILEGLDITVADTTELGFTAIVPPYRVDVQREADIIEEILRIYGFDQVELSDALSSSFISEFPTNDPEKLKLRIAEQLAAKGYIETINNSLTKPEWQASIAESMPGEPVNILNYLSVDLSVMRQTLLFSGLEVIAHNVNRRQKDLKLFEFGKIYFQKGEKYSEKEQLSLFLTGHAGEETWIEKSRDVVFHDLSGMVSQVLAVMKVKQLEQTPADPNIFSYGLTYTLNKKPLVSFGLLKPAIHKLVDVKVPVFMAEFDWDLLFKQYDGMVAFQEVVKFPEVRRDLSVVVDKQVTFQQLNQLARKTEKQLLRSVNVFDVYEGENLGGKKSYSLSFILQDEKQTLTDKVIEKTMQRFITTFEKELQATIRK</sequence>
<evidence type="ECO:0000256" key="7">
    <source>
        <dbReference type="ARBA" id="ARBA00022723"/>
    </source>
</evidence>
<dbReference type="SMART" id="SM00873">
    <property type="entry name" value="B3_4"/>
    <property type="match status" value="1"/>
</dbReference>
<dbReference type="InterPro" id="IPR005147">
    <property type="entry name" value="tRNA_synthase_B5-dom"/>
</dbReference>
<organism evidence="20 21">
    <name type="scientific">Dyadobacter jejuensis</name>
    <dbReference type="NCBI Taxonomy" id="1082580"/>
    <lineage>
        <taxon>Bacteria</taxon>
        <taxon>Pseudomonadati</taxon>
        <taxon>Bacteroidota</taxon>
        <taxon>Cytophagia</taxon>
        <taxon>Cytophagales</taxon>
        <taxon>Spirosomataceae</taxon>
        <taxon>Dyadobacter</taxon>
    </lineage>
</organism>
<dbReference type="PROSITE" id="PS51483">
    <property type="entry name" value="B5"/>
    <property type="match status" value="1"/>
</dbReference>
<evidence type="ECO:0000256" key="11">
    <source>
        <dbReference type="ARBA" id="ARBA00022884"/>
    </source>
</evidence>
<dbReference type="InterPro" id="IPR012340">
    <property type="entry name" value="NA-bd_OB-fold"/>
</dbReference>
<dbReference type="InterPro" id="IPR020825">
    <property type="entry name" value="Phe-tRNA_synthase-like_B3/B4"/>
</dbReference>
<dbReference type="NCBIfam" id="NF045760">
    <property type="entry name" value="YtpR"/>
    <property type="match status" value="1"/>
</dbReference>
<dbReference type="InterPro" id="IPR033714">
    <property type="entry name" value="tRNA_bind_bactPheRS"/>
</dbReference>
<keyword evidence="13 15" id="KW-0030">Aminoacyl-tRNA synthetase</keyword>
<dbReference type="FunFam" id="3.50.40.10:FF:000001">
    <property type="entry name" value="Phenylalanine--tRNA ligase beta subunit"/>
    <property type="match status" value="1"/>
</dbReference>
<evidence type="ECO:0000256" key="4">
    <source>
        <dbReference type="ARBA" id="ARBA00022490"/>
    </source>
</evidence>
<comment type="cofactor">
    <cofactor evidence="15">
        <name>Mg(2+)</name>
        <dbReference type="ChEBI" id="CHEBI:18420"/>
    </cofactor>
    <text evidence="15">Binds 2 magnesium ions per tetramer.</text>
</comment>
<keyword evidence="21" id="KW-1185">Reference proteome</keyword>
<feature type="binding site" evidence="15">
    <location>
        <position position="474"/>
    </location>
    <ligand>
        <name>Mg(2+)</name>
        <dbReference type="ChEBI" id="CHEBI:18420"/>
        <note>shared with alpha subunit</note>
    </ligand>
</feature>
<evidence type="ECO:0000259" key="18">
    <source>
        <dbReference type="PROSITE" id="PS51447"/>
    </source>
</evidence>
<dbReference type="SMART" id="SM00874">
    <property type="entry name" value="B5"/>
    <property type="match status" value="1"/>
</dbReference>
<evidence type="ECO:0000256" key="1">
    <source>
        <dbReference type="ARBA" id="ARBA00004496"/>
    </source>
</evidence>
<dbReference type="PANTHER" id="PTHR10947">
    <property type="entry name" value="PHENYLALANYL-TRNA SYNTHETASE BETA CHAIN AND LEUCINE-RICH REPEAT-CONTAINING PROTEIN 47"/>
    <property type="match status" value="1"/>
</dbReference>
<dbReference type="Pfam" id="PF03484">
    <property type="entry name" value="B5"/>
    <property type="match status" value="1"/>
</dbReference>
<comment type="subcellular location">
    <subcellularLocation>
        <location evidence="1 15">Cytoplasm</location>
    </subcellularLocation>
</comment>
<keyword evidence="11 16" id="KW-0694">RNA-binding</keyword>
<evidence type="ECO:0000256" key="8">
    <source>
        <dbReference type="ARBA" id="ARBA00022741"/>
    </source>
</evidence>
<evidence type="ECO:0000256" key="16">
    <source>
        <dbReference type="PROSITE-ProRule" id="PRU00209"/>
    </source>
</evidence>
<dbReference type="PROSITE" id="PS51447">
    <property type="entry name" value="FDX_ACB"/>
    <property type="match status" value="1"/>
</dbReference>
<comment type="caution">
    <text evidence="20">The sequence shown here is derived from an EMBL/GenBank/DDBJ whole genome shotgun (WGS) entry which is preliminary data.</text>
</comment>
<dbReference type="SMART" id="SM00896">
    <property type="entry name" value="FDX-ACB"/>
    <property type="match status" value="1"/>
</dbReference>
<keyword evidence="12 15" id="KW-0648">Protein biosynthesis</keyword>
<name>A0A316ALU0_9BACT</name>
<dbReference type="InterPro" id="IPR036690">
    <property type="entry name" value="Fdx_antiC-bd_sf"/>
</dbReference>
<feature type="binding site" evidence="15">
    <location>
        <position position="464"/>
    </location>
    <ligand>
        <name>Mg(2+)</name>
        <dbReference type="ChEBI" id="CHEBI:18420"/>
        <note>shared with alpha subunit</note>
    </ligand>
</feature>
<dbReference type="Pfam" id="PF01588">
    <property type="entry name" value="tRNA_bind"/>
    <property type="match status" value="1"/>
</dbReference>
<keyword evidence="4 15" id="KW-0963">Cytoplasm</keyword>
<keyword evidence="10 15" id="KW-0460">Magnesium</keyword>
<dbReference type="CDD" id="cd02796">
    <property type="entry name" value="tRNA_bind_bactPheRS"/>
    <property type="match status" value="1"/>
</dbReference>
<keyword evidence="8 15" id="KW-0547">Nucleotide-binding</keyword>
<dbReference type="FunFam" id="2.40.50.140:FF:000045">
    <property type="entry name" value="Phenylalanine--tRNA ligase beta subunit"/>
    <property type="match status" value="1"/>
</dbReference>
<dbReference type="Gene3D" id="3.30.70.380">
    <property type="entry name" value="Ferrodoxin-fold anticodon-binding domain"/>
    <property type="match status" value="1"/>
</dbReference>
<dbReference type="SUPFAM" id="SSF55681">
    <property type="entry name" value="Class II aaRS and biotin synthetases"/>
    <property type="match status" value="1"/>
</dbReference>
<dbReference type="InterPro" id="IPR045060">
    <property type="entry name" value="Phe-tRNA-ligase_IIc_bsu"/>
</dbReference>
<dbReference type="InterPro" id="IPR005121">
    <property type="entry name" value="Fdx_antiC-bd"/>
</dbReference>